<evidence type="ECO:0000313" key="1">
    <source>
        <dbReference type="EMBL" id="MFD2639775.1"/>
    </source>
</evidence>
<sequence length="112" mass="13020">MKRIVILMTLSLSIIISGCSKEPLITEEYSVMQVYMDEKLIYETKDQEEIDDAIHQINTESRETTYEMSLLEPDGKIIFKNNQESLTVHLYESGSITINEYLVNTSFEFLNK</sequence>
<keyword evidence="2" id="KW-1185">Reference proteome</keyword>
<dbReference type="RefSeq" id="WP_377329779.1">
    <property type="nucleotide sequence ID" value="NZ_JBHUMZ010000046.1"/>
</dbReference>
<dbReference type="Proteomes" id="UP001597452">
    <property type="component" value="Unassembled WGS sequence"/>
</dbReference>
<evidence type="ECO:0000313" key="2">
    <source>
        <dbReference type="Proteomes" id="UP001597452"/>
    </source>
</evidence>
<dbReference type="PROSITE" id="PS51257">
    <property type="entry name" value="PROKAR_LIPOPROTEIN"/>
    <property type="match status" value="1"/>
</dbReference>
<comment type="caution">
    <text evidence="1">The sequence shown here is derived from an EMBL/GenBank/DDBJ whole genome shotgun (WGS) entry which is preliminary data.</text>
</comment>
<protein>
    <submittedName>
        <fullName evidence="1">Uncharacterized protein</fullName>
    </submittedName>
</protein>
<proteinExistence type="predicted"/>
<name>A0ABW5QDL3_9BACI</name>
<dbReference type="EMBL" id="JBHUMZ010000046">
    <property type="protein sequence ID" value="MFD2639775.1"/>
    <property type="molecule type" value="Genomic_DNA"/>
</dbReference>
<organism evidence="1 2">
    <name type="scientific">Piscibacillus salipiscarius</name>
    <dbReference type="NCBI Taxonomy" id="299480"/>
    <lineage>
        <taxon>Bacteria</taxon>
        <taxon>Bacillati</taxon>
        <taxon>Bacillota</taxon>
        <taxon>Bacilli</taxon>
        <taxon>Bacillales</taxon>
        <taxon>Bacillaceae</taxon>
        <taxon>Piscibacillus</taxon>
    </lineage>
</organism>
<accession>A0ABW5QDL3</accession>
<gene>
    <name evidence="1" type="ORF">ACFSW4_12980</name>
</gene>
<reference evidence="2" key="1">
    <citation type="journal article" date="2019" name="Int. J. Syst. Evol. Microbiol.">
        <title>The Global Catalogue of Microorganisms (GCM) 10K type strain sequencing project: providing services to taxonomists for standard genome sequencing and annotation.</title>
        <authorList>
            <consortium name="The Broad Institute Genomics Platform"/>
            <consortium name="The Broad Institute Genome Sequencing Center for Infectious Disease"/>
            <person name="Wu L."/>
            <person name="Ma J."/>
        </authorList>
    </citation>
    <scope>NUCLEOTIDE SEQUENCE [LARGE SCALE GENOMIC DNA]</scope>
    <source>
        <strain evidence="2">TISTR 1571</strain>
    </source>
</reference>